<feature type="transmembrane region" description="Helical" evidence="1">
    <location>
        <begin position="12"/>
        <end position="32"/>
    </location>
</feature>
<evidence type="ECO:0000313" key="2">
    <source>
        <dbReference type="EMBL" id="ETD20156.1"/>
    </source>
</evidence>
<accession>A0A829NQL0</accession>
<dbReference type="AlphaFoldDB" id="A0A829NQL0"/>
<keyword evidence="1" id="KW-1133">Transmembrane helix</keyword>
<keyword evidence="3" id="KW-1185">Reference proteome</keyword>
<evidence type="ECO:0000313" key="3">
    <source>
        <dbReference type="Proteomes" id="UP000018690"/>
    </source>
</evidence>
<reference evidence="2 3" key="1">
    <citation type="submission" date="2013-10" db="EMBL/GenBank/DDBJ databases">
        <title>The Genome Sequence of Ruminococcus gnavus CC55_001C.</title>
        <authorList>
            <consortium name="The Broad Institute Genomics Platform"/>
            <person name="Earl A."/>
            <person name="Allen-Vercoe E."/>
            <person name="Daigneault M."/>
            <person name="Young S.K."/>
            <person name="Zeng Q."/>
            <person name="Gargeya S."/>
            <person name="Fitzgerald M."/>
            <person name="Abouelleil A."/>
            <person name="Alvarado L."/>
            <person name="Chapman S.B."/>
            <person name="Gainer-Dewar J."/>
            <person name="Goldberg J."/>
            <person name="Griggs A."/>
            <person name="Gujja S."/>
            <person name="Hansen M."/>
            <person name="Howarth C."/>
            <person name="Imamovic A."/>
            <person name="Ireland A."/>
            <person name="Larimer J."/>
            <person name="McCowan C."/>
            <person name="Murphy C."/>
            <person name="Pearson M."/>
            <person name="Poon T.W."/>
            <person name="Priest M."/>
            <person name="Roberts A."/>
            <person name="Saif S."/>
            <person name="Shea T."/>
            <person name="Sykes S."/>
            <person name="Wortman J."/>
            <person name="Nusbaum C."/>
            <person name="Birren B."/>
        </authorList>
    </citation>
    <scope>NUCLEOTIDE SEQUENCE [LARGE SCALE GENOMIC DNA]</scope>
    <source>
        <strain evidence="2 3">CC55_001C</strain>
    </source>
</reference>
<dbReference type="EMBL" id="AZJF01000001">
    <property type="protein sequence ID" value="ETD20156.1"/>
    <property type="molecule type" value="Genomic_DNA"/>
</dbReference>
<name>A0A829NQL0_MEDG5</name>
<keyword evidence="1" id="KW-0472">Membrane</keyword>
<protein>
    <submittedName>
        <fullName evidence="2">Uncharacterized protein</fullName>
    </submittedName>
</protein>
<evidence type="ECO:0000256" key="1">
    <source>
        <dbReference type="SAM" id="Phobius"/>
    </source>
</evidence>
<gene>
    <name evidence="2" type="ORF">HMPREF1201_00153</name>
</gene>
<comment type="caution">
    <text evidence="2">The sequence shown here is derived from an EMBL/GenBank/DDBJ whole genome shotgun (WGS) entry which is preliminary data.</text>
</comment>
<proteinExistence type="predicted"/>
<dbReference type="Proteomes" id="UP000018690">
    <property type="component" value="Unassembled WGS sequence"/>
</dbReference>
<keyword evidence="1" id="KW-0812">Transmembrane</keyword>
<organism evidence="2 3">
    <name type="scientific">Mediterraneibacter gnavus (strain CC55_001C)</name>
    <dbReference type="NCBI Taxonomy" id="1073375"/>
    <lineage>
        <taxon>Bacteria</taxon>
        <taxon>Bacillati</taxon>
        <taxon>Bacillota</taxon>
        <taxon>Clostridia</taxon>
        <taxon>Lachnospirales</taxon>
        <taxon>Lachnospiraceae</taxon>
        <taxon>Mediterraneibacter</taxon>
    </lineage>
</organism>
<sequence>MKNFFINHHSEIDVWSVKMFLYFLFVCTFLLIFNWLNNELLCAILALILPCFIINKQMVNYINKLLHVIFGFRR</sequence>